<evidence type="ECO:0000256" key="1">
    <source>
        <dbReference type="ARBA" id="ARBA00004202"/>
    </source>
</evidence>
<dbReference type="InterPro" id="IPR050763">
    <property type="entry name" value="ABC_transporter_ATP-binding"/>
</dbReference>
<dbReference type="Proteomes" id="UP000556436">
    <property type="component" value="Unassembled WGS sequence"/>
</dbReference>
<comment type="subcellular location">
    <subcellularLocation>
        <location evidence="1">Cell membrane</location>
        <topology evidence="1">Peripheral membrane protein</topology>
    </subcellularLocation>
</comment>
<dbReference type="PANTHER" id="PTHR42711:SF5">
    <property type="entry name" value="ABC TRANSPORTER ATP-BINDING PROTEIN NATA"/>
    <property type="match status" value="1"/>
</dbReference>
<dbReference type="EMBL" id="JACHJG010000007">
    <property type="protein sequence ID" value="MBB4887832.1"/>
    <property type="molecule type" value="Genomic_DNA"/>
</dbReference>
<dbReference type="AlphaFoldDB" id="A0A7W7LCT3"/>
<feature type="domain" description="ABC transporter" evidence="7">
    <location>
        <begin position="2"/>
        <end position="229"/>
    </location>
</feature>
<dbReference type="InterPro" id="IPR003593">
    <property type="entry name" value="AAA+_ATPase"/>
</dbReference>
<dbReference type="GO" id="GO:0005524">
    <property type="term" value="F:ATP binding"/>
    <property type="evidence" value="ECO:0007669"/>
    <property type="project" value="UniProtKB-KW"/>
</dbReference>
<keyword evidence="5 8" id="KW-0067">ATP-binding</keyword>
<comment type="similarity">
    <text evidence="2">Belongs to the ABC transporter superfamily.</text>
</comment>
<keyword evidence="4" id="KW-0547">Nucleotide-binding</keyword>
<evidence type="ECO:0000256" key="2">
    <source>
        <dbReference type="ARBA" id="ARBA00005417"/>
    </source>
</evidence>
<gene>
    <name evidence="8" type="ORF">FHS38_003886</name>
</gene>
<dbReference type="InterPro" id="IPR003439">
    <property type="entry name" value="ABC_transporter-like_ATP-bd"/>
</dbReference>
<dbReference type="PANTHER" id="PTHR42711">
    <property type="entry name" value="ABC TRANSPORTER ATP-BINDING PROTEIN"/>
    <property type="match status" value="1"/>
</dbReference>
<dbReference type="InterPro" id="IPR017871">
    <property type="entry name" value="ABC_transporter-like_CS"/>
</dbReference>
<dbReference type="SMART" id="SM00382">
    <property type="entry name" value="AAA"/>
    <property type="match status" value="1"/>
</dbReference>
<dbReference type="GO" id="GO:0016887">
    <property type="term" value="F:ATP hydrolysis activity"/>
    <property type="evidence" value="ECO:0007669"/>
    <property type="project" value="InterPro"/>
</dbReference>
<dbReference type="RefSeq" id="WP_184734965.1">
    <property type="nucleotide sequence ID" value="NZ_BMRW01000019.1"/>
</dbReference>
<evidence type="ECO:0000256" key="5">
    <source>
        <dbReference type="ARBA" id="ARBA00022840"/>
    </source>
</evidence>
<protein>
    <submittedName>
        <fullName evidence="8">ABC-2 type transport system ATP-binding protein</fullName>
    </submittedName>
</protein>
<evidence type="ECO:0000313" key="8">
    <source>
        <dbReference type="EMBL" id="MBB4887832.1"/>
    </source>
</evidence>
<dbReference type="Gene3D" id="3.40.50.300">
    <property type="entry name" value="P-loop containing nucleotide triphosphate hydrolases"/>
    <property type="match status" value="1"/>
</dbReference>
<name>A0A7W7LCT3_STRNE</name>
<evidence type="ECO:0000256" key="6">
    <source>
        <dbReference type="ARBA" id="ARBA00023251"/>
    </source>
</evidence>
<dbReference type="SUPFAM" id="SSF52540">
    <property type="entry name" value="P-loop containing nucleoside triphosphate hydrolases"/>
    <property type="match status" value="1"/>
</dbReference>
<dbReference type="GO" id="GO:0046677">
    <property type="term" value="P:response to antibiotic"/>
    <property type="evidence" value="ECO:0007669"/>
    <property type="project" value="UniProtKB-KW"/>
</dbReference>
<reference evidence="8 9" key="1">
    <citation type="submission" date="2020-08" db="EMBL/GenBank/DDBJ databases">
        <title>Genomic Encyclopedia of Type Strains, Phase III (KMG-III): the genomes of soil and plant-associated and newly described type strains.</title>
        <authorList>
            <person name="Whitman W."/>
        </authorList>
    </citation>
    <scope>NUCLEOTIDE SEQUENCE [LARGE SCALE GENOMIC DNA]</scope>
    <source>
        <strain evidence="8 9">CECT 3265</strain>
    </source>
</reference>
<evidence type="ECO:0000259" key="7">
    <source>
        <dbReference type="PROSITE" id="PS50893"/>
    </source>
</evidence>
<organism evidence="8 9">
    <name type="scientific">Streptomyces netropsis</name>
    <name type="common">Streptoverticillium netropsis</name>
    <dbReference type="NCBI Taxonomy" id="55404"/>
    <lineage>
        <taxon>Bacteria</taxon>
        <taxon>Bacillati</taxon>
        <taxon>Actinomycetota</taxon>
        <taxon>Actinomycetes</taxon>
        <taxon>Kitasatosporales</taxon>
        <taxon>Streptomycetaceae</taxon>
        <taxon>Streptomyces</taxon>
    </lineage>
</organism>
<sequence length="299" mass="32138">MLEFDRVAKSFGDKHVLRELSLVVKPGELYGFCGANGAGKTTAMRIALGVLTADAGDVRWQGRPVDADSRRRFGYMPEERGLYAKMTPRDQLVFFAGLSGVAPATARRRADEWIERLGVVLGPKDTLEKLSLGNQQKVQLIASLIHDPDVLVLDEPFSGLDPVAVDAMADVLLEFARKGVPTLFSSHQLDLVERLCDRVGIIRDGALVAEGTVDQLRRSAGSGQLEIALSGAPDDWAASVPGVRVVAATGAKVTLEVEDGVPAQRILAAAQSMGRLEHFGRRDPALADIFRESVAGSAR</sequence>
<dbReference type="InterPro" id="IPR027417">
    <property type="entry name" value="P-loop_NTPase"/>
</dbReference>
<accession>A0A7W7LCT3</accession>
<proteinExistence type="inferred from homology"/>
<keyword evidence="9" id="KW-1185">Reference proteome</keyword>
<dbReference type="PROSITE" id="PS00211">
    <property type="entry name" value="ABC_TRANSPORTER_1"/>
    <property type="match status" value="1"/>
</dbReference>
<evidence type="ECO:0000256" key="4">
    <source>
        <dbReference type="ARBA" id="ARBA00022741"/>
    </source>
</evidence>
<dbReference type="GO" id="GO:0005886">
    <property type="term" value="C:plasma membrane"/>
    <property type="evidence" value="ECO:0007669"/>
    <property type="project" value="UniProtKB-SubCell"/>
</dbReference>
<comment type="caution">
    <text evidence="8">The sequence shown here is derived from an EMBL/GenBank/DDBJ whole genome shotgun (WGS) entry which is preliminary data.</text>
</comment>
<dbReference type="Pfam" id="PF13732">
    <property type="entry name" value="DrrA1-3_C"/>
    <property type="match status" value="1"/>
</dbReference>
<evidence type="ECO:0000256" key="3">
    <source>
        <dbReference type="ARBA" id="ARBA00022448"/>
    </source>
</evidence>
<evidence type="ECO:0000313" key="9">
    <source>
        <dbReference type="Proteomes" id="UP000556436"/>
    </source>
</evidence>
<keyword evidence="6" id="KW-0046">Antibiotic resistance</keyword>
<keyword evidence="3" id="KW-0813">Transport</keyword>
<dbReference type="Pfam" id="PF00005">
    <property type="entry name" value="ABC_tran"/>
    <property type="match status" value="1"/>
</dbReference>
<dbReference type="InterPro" id="IPR025302">
    <property type="entry name" value="DrrA1/2-like_C"/>
</dbReference>
<dbReference type="PROSITE" id="PS50893">
    <property type="entry name" value="ABC_TRANSPORTER_2"/>
    <property type="match status" value="1"/>
</dbReference>